<feature type="binding site" evidence="16">
    <location>
        <position position="258"/>
    </location>
    <ligand>
        <name>NAD(+)</name>
        <dbReference type="ChEBI" id="CHEBI:57540"/>
    </ligand>
</feature>
<evidence type="ECO:0000256" key="3">
    <source>
        <dbReference type="ARBA" id="ARBA00022857"/>
    </source>
</evidence>
<feature type="binding site" evidence="15">
    <location>
        <position position="108"/>
    </location>
    <ligand>
        <name>substrate</name>
    </ligand>
</feature>
<feature type="binding site" evidence="13">
    <location>
        <position position="194"/>
    </location>
    <ligand>
        <name>sn-glycerol 3-phosphate</name>
        <dbReference type="ChEBI" id="CHEBI:57597"/>
    </ligand>
</feature>
<dbReference type="GO" id="GO:0141153">
    <property type="term" value="F:glycerol-3-phosphate dehydrogenase (NADP+) activity"/>
    <property type="evidence" value="ECO:0007669"/>
    <property type="project" value="RHEA"/>
</dbReference>
<keyword evidence="4 13" id="KW-0560">Oxidoreductase</keyword>
<dbReference type="PANTHER" id="PTHR11728">
    <property type="entry name" value="GLYCEROL-3-PHOSPHATE DEHYDROGENASE"/>
    <property type="match status" value="1"/>
</dbReference>
<dbReference type="EC" id="1.1.1.94" evidence="10 13"/>
<comment type="catalytic activity">
    <reaction evidence="13">
        <text>sn-glycerol 3-phosphate + NAD(+) = dihydroxyacetone phosphate + NADH + H(+)</text>
        <dbReference type="Rhea" id="RHEA:11092"/>
        <dbReference type="ChEBI" id="CHEBI:15378"/>
        <dbReference type="ChEBI" id="CHEBI:57540"/>
        <dbReference type="ChEBI" id="CHEBI:57597"/>
        <dbReference type="ChEBI" id="CHEBI:57642"/>
        <dbReference type="ChEBI" id="CHEBI:57945"/>
        <dbReference type="EC" id="1.1.1.94"/>
    </reaction>
</comment>
<comment type="function">
    <text evidence="13">Catalyzes the reduction of the glycolytic intermediate dihydroxyacetone phosphate (DHAP) to sn-glycerol 3-phosphate (G3P), the key precursor for phospholipid synthesis.</text>
</comment>
<feature type="binding site" evidence="13">
    <location>
        <position position="259"/>
    </location>
    <ligand>
        <name>sn-glycerol 3-phosphate</name>
        <dbReference type="ChEBI" id="CHEBI:57597"/>
    </ligand>
</feature>
<dbReference type="InterPro" id="IPR008927">
    <property type="entry name" value="6-PGluconate_DH-like_C_sf"/>
</dbReference>
<proteinExistence type="inferred from homology"/>
<evidence type="ECO:0000256" key="7">
    <source>
        <dbReference type="ARBA" id="ARBA00023209"/>
    </source>
</evidence>
<evidence type="ECO:0000259" key="19">
    <source>
        <dbReference type="Pfam" id="PF07479"/>
    </source>
</evidence>
<dbReference type="FunFam" id="1.10.1040.10:FF:000001">
    <property type="entry name" value="Glycerol-3-phosphate dehydrogenase [NAD(P)+]"/>
    <property type="match status" value="1"/>
</dbReference>
<comment type="caution">
    <text evidence="13">Lacks conserved residue(s) required for the propagation of feature annotation.</text>
</comment>
<evidence type="ECO:0000256" key="17">
    <source>
        <dbReference type="RuleBase" id="RU000437"/>
    </source>
</evidence>
<dbReference type="UniPathway" id="UPA00940"/>
<dbReference type="Gene3D" id="3.40.50.720">
    <property type="entry name" value="NAD(P)-binding Rossmann-like Domain"/>
    <property type="match status" value="1"/>
</dbReference>
<dbReference type="InterPro" id="IPR006109">
    <property type="entry name" value="G3P_DH_NAD-dep_C"/>
</dbReference>
<dbReference type="SUPFAM" id="SSF51735">
    <property type="entry name" value="NAD(P)-binding Rossmann-fold domains"/>
    <property type="match status" value="1"/>
</dbReference>
<dbReference type="Proteomes" id="UP000277108">
    <property type="component" value="Unassembled WGS sequence"/>
</dbReference>
<evidence type="ECO:0000256" key="11">
    <source>
        <dbReference type="ARBA" id="ARBA00069372"/>
    </source>
</evidence>
<dbReference type="GO" id="GO:0005975">
    <property type="term" value="P:carbohydrate metabolic process"/>
    <property type="evidence" value="ECO:0007669"/>
    <property type="project" value="InterPro"/>
</dbReference>
<feature type="binding site" evidence="13">
    <location>
        <position position="108"/>
    </location>
    <ligand>
        <name>NADPH</name>
        <dbReference type="ChEBI" id="CHEBI:57783"/>
    </ligand>
</feature>
<comment type="catalytic activity">
    <reaction evidence="9">
        <text>sn-glycerol 3-phosphate + NADP(+) = dihydroxyacetone phosphate + NADPH + H(+)</text>
        <dbReference type="Rhea" id="RHEA:11096"/>
        <dbReference type="ChEBI" id="CHEBI:15378"/>
        <dbReference type="ChEBI" id="CHEBI:57597"/>
        <dbReference type="ChEBI" id="CHEBI:57642"/>
        <dbReference type="ChEBI" id="CHEBI:57783"/>
        <dbReference type="ChEBI" id="CHEBI:58349"/>
        <dbReference type="EC" id="1.1.1.94"/>
    </reaction>
    <physiologicalReaction direction="right-to-left" evidence="9">
        <dbReference type="Rhea" id="RHEA:11098"/>
    </physiologicalReaction>
</comment>
<dbReference type="PANTHER" id="PTHR11728:SF1">
    <property type="entry name" value="GLYCEROL-3-PHOSPHATE DEHYDROGENASE [NAD(+)] 2, CHLOROPLASTIC"/>
    <property type="match status" value="1"/>
</dbReference>
<dbReference type="GO" id="GO:0046168">
    <property type="term" value="P:glycerol-3-phosphate catabolic process"/>
    <property type="evidence" value="ECO:0007669"/>
    <property type="project" value="InterPro"/>
</dbReference>
<accession>A0A3N5CFN0</accession>
<evidence type="ECO:0000256" key="1">
    <source>
        <dbReference type="ARBA" id="ARBA00011009"/>
    </source>
</evidence>
<dbReference type="NCBIfam" id="NF000941">
    <property type="entry name" value="PRK00094.1-3"/>
    <property type="match status" value="1"/>
</dbReference>
<keyword evidence="13" id="KW-0963">Cytoplasm</keyword>
<feature type="binding site" evidence="13">
    <location>
        <position position="141"/>
    </location>
    <ligand>
        <name>sn-glycerol 3-phosphate</name>
        <dbReference type="ChEBI" id="CHEBI:57597"/>
    </ligand>
</feature>
<dbReference type="Gene3D" id="1.10.1040.10">
    <property type="entry name" value="N-(1-d-carboxylethyl)-l-norvaline Dehydrogenase, domain 2"/>
    <property type="match status" value="1"/>
</dbReference>
<dbReference type="GO" id="GO:0005829">
    <property type="term" value="C:cytosol"/>
    <property type="evidence" value="ECO:0007669"/>
    <property type="project" value="TreeGrafter"/>
</dbReference>
<feature type="binding site" evidence="16">
    <location>
        <begin position="7"/>
        <end position="12"/>
    </location>
    <ligand>
        <name>NAD(+)</name>
        <dbReference type="ChEBI" id="CHEBI:57540"/>
    </ligand>
</feature>
<feature type="binding site" evidence="13">
    <location>
        <position position="10"/>
    </location>
    <ligand>
        <name>NADPH</name>
        <dbReference type="ChEBI" id="CHEBI:57783"/>
    </ligand>
</feature>
<feature type="binding site" evidence="13">
    <location>
        <position position="257"/>
    </location>
    <ligand>
        <name>sn-glycerol 3-phosphate</name>
        <dbReference type="ChEBI" id="CHEBI:57597"/>
    </ligand>
</feature>
<comment type="subcellular location">
    <subcellularLocation>
        <location evidence="13">Cytoplasm</location>
    </subcellularLocation>
</comment>
<protein>
    <recommendedName>
        <fullName evidence="11 13">Glycerol-3-phosphate dehydrogenase [NAD(P)+]</fullName>
        <ecNumber evidence="10 13">1.1.1.94</ecNumber>
    </recommendedName>
    <alternativeName>
        <fullName evidence="13">NAD(P)(+)-dependent glycerol-3-phosphate dehydrogenase</fullName>
    </alternativeName>
    <alternativeName>
        <fullName evidence="12 13">NAD(P)H-dependent dihydroxyacetone-phosphate reductase</fullName>
    </alternativeName>
</protein>
<feature type="binding site" evidence="15">
    <location>
        <begin position="258"/>
        <end position="259"/>
    </location>
    <ligand>
        <name>substrate</name>
    </ligand>
</feature>
<dbReference type="EMBL" id="RKRK01000002">
    <property type="protein sequence ID" value="RPF58035.1"/>
    <property type="molecule type" value="Genomic_DNA"/>
</dbReference>
<comment type="caution">
    <text evidence="20">The sequence shown here is derived from an EMBL/GenBank/DDBJ whole genome shotgun (WGS) entry which is preliminary data.</text>
</comment>
<feature type="binding site" evidence="13">
    <location>
        <position position="48"/>
    </location>
    <ligand>
        <name>NADPH</name>
        <dbReference type="ChEBI" id="CHEBI:57783"/>
    </ligand>
</feature>
<dbReference type="InterPro" id="IPR036291">
    <property type="entry name" value="NAD(P)-bd_dom_sf"/>
</dbReference>
<keyword evidence="21" id="KW-1185">Reference proteome</keyword>
<dbReference type="InterPro" id="IPR013328">
    <property type="entry name" value="6PGD_dom2"/>
</dbReference>
<feature type="active site" description="Proton acceptor" evidence="13 14">
    <location>
        <position position="194"/>
    </location>
</feature>
<dbReference type="PRINTS" id="PR00077">
    <property type="entry name" value="GPDHDRGNASE"/>
</dbReference>
<dbReference type="PROSITE" id="PS00957">
    <property type="entry name" value="NAD_G3PDH"/>
    <property type="match status" value="1"/>
</dbReference>
<feature type="binding site" evidence="13">
    <location>
        <position position="11"/>
    </location>
    <ligand>
        <name>NADPH</name>
        <dbReference type="ChEBI" id="CHEBI:57783"/>
    </ligand>
</feature>
<dbReference type="GO" id="GO:0051287">
    <property type="term" value="F:NAD binding"/>
    <property type="evidence" value="ECO:0007669"/>
    <property type="project" value="InterPro"/>
</dbReference>
<feature type="binding site" evidence="13">
    <location>
        <position position="139"/>
    </location>
    <ligand>
        <name>sn-glycerol 3-phosphate</name>
        <dbReference type="ChEBI" id="CHEBI:57597"/>
    </ligand>
</feature>
<dbReference type="PIRSF" id="PIRSF000114">
    <property type="entry name" value="Glycerol-3-P_dh"/>
    <property type="match status" value="1"/>
</dbReference>
<keyword evidence="7 13" id="KW-0594">Phospholipid biosynthesis</keyword>
<dbReference type="NCBIfam" id="NF000940">
    <property type="entry name" value="PRK00094.1-2"/>
    <property type="match status" value="1"/>
</dbReference>
<sequence>MNISIIGSGSFGTALSIVLNDNGHDVLIYGRNESVIHEINTTHTNEHYLKSITLNSNIKATTDLDKALNNSEILLLSVPSKALRSVCELIDQFATKNNKQFKIIHVIKGIEKETLMTMSKVIQDTMQHQNIQGITVLSGPSHAEEVALRKPTTVTVASKNKDEAEFFQDLFINQNFRVYTNDDVIGVELGGSLKNIIALAAGILDGYDMGDNAKAALITRGLAEISRLGKSLGANPLTFLGLSGVGDLIVTCTSTHSRNWRFGYGLSKGKTKDEVLGELGMAVEGLNTIEAAYKLSQTHQIDMPITSTLYKFIFEQLDKETCFDLLMNRKRTTEE</sequence>
<dbReference type="Pfam" id="PF01210">
    <property type="entry name" value="NAD_Gly3P_dh_N"/>
    <property type="match status" value="1"/>
</dbReference>
<feature type="binding site" evidence="13">
    <location>
        <position position="143"/>
    </location>
    <ligand>
        <name>NADPH</name>
        <dbReference type="ChEBI" id="CHEBI:57783"/>
    </ligand>
</feature>
<reference evidence="20 21" key="1">
    <citation type="submission" date="2018-11" db="EMBL/GenBank/DDBJ databases">
        <title>Genomic Encyclopedia of Type Strains, Phase IV (KMG-IV): sequencing the most valuable type-strain genomes for metagenomic binning, comparative biology and taxonomic classification.</title>
        <authorList>
            <person name="Goeker M."/>
        </authorList>
    </citation>
    <scope>NUCLEOTIDE SEQUENCE [LARGE SCALE GENOMIC DNA]</scope>
    <source>
        <strain evidence="20 21">DSM 29158</strain>
    </source>
</reference>
<feature type="binding site" evidence="13">
    <location>
        <position position="258"/>
    </location>
    <ligand>
        <name>sn-glycerol 3-phosphate</name>
        <dbReference type="ChEBI" id="CHEBI:57597"/>
    </ligand>
</feature>
<evidence type="ECO:0000256" key="10">
    <source>
        <dbReference type="ARBA" id="ARBA00066687"/>
    </source>
</evidence>
<dbReference type="HAMAP" id="MF_00394">
    <property type="entry name" value="NAD_Glyc3P_dehydrog"/>
    <property type="match status" value="1"/>
</dbReference>
<dbReference type="Pfam" id="PF07479">
    <property type="entry name" value="NAD_Gly3P_dh_C"/>
    <property type="match status" value="1"/>
</dbReference>
<evidence type="ECO:0000259" key="18">
    <source>
        <dbReference type="Pfam" id="PF01210"/>
    </source>
</evidence>
<keyword evidence="5 13" id="KW-0520">NAD</keyword>
<evidence type="ECO:0000256" key="12">
    <source>
        <dbReference type="ARBA" id="ARBA00080511"/>
    </source>
</evidence>
<comment type="similarity">
    <text evidence="1 13 17">Belongs to the NAD-dependent glycerol-3-phosphate dehydrogenase family.</text>
</comment>
<keyword evidence="13" id="KW-0547">Nucleotide-binding</keyword>
<dbReference type="GO" id="GO:0141152">
    <property type="term" value="F:glycerol-3-phosphate dehydrogenase (NAD+) activity"/>
    <property type="evidence" value="ECO:0007669"/>
    <property type="project" value="RHEA"/>
</dbReference>
<feature type="binding site" evidence="13">
    <location>
        <position position="284"/>
    </location>
    <ligand>
        <name>NADPH</name>
        <dbReference type="ChEBI" id="CHEBI:57783"/>
    </ligand>
</feature>
<name>A0A3N5CFN0_9BACL</name>
<evidence type="ECO:0000313" key="21">
    <source>
        <dbReference type="Proteomes" id="UP000277108"/>
    </source>
</evidence>
<keyword evidence="2 13" id="KW-0444">Lipid biosynthesis</keyword>
<dbReference type="GO" id="GO:0046167">
    <property type="term" value="P:glycerol-3-phosphate biosynthetic process"/>
    <property type="evidence" value="ECO:0007669"/>
    <property type="project" value="UniProtKB-UniRule"/>
</dbReference>
<dbReference type="AlphaFoldDB" id="A0A3N5CFN0"/>
<evidence type="ECO:0000256" key="8">
    <source>
        <dbReference type="ARBA" id="ARBA00023264"/>
    </source>
</evidence>
<feature type="binding site" evidence="13">
    <location>
        <position position="108"/>
    </location>
    <ligand>
        <name>sn-glycerol 3-phosphate</name>
        <dbReference type="ChEBI" id="CHEBI:57597"/>
    </ligand>
</feature>
<gene>
    <name evidence="13" type="primary">gpsA</name>
    <name evidence="20" type="ORF">EDD62_0673</name>
</gene>
<evidence type="ECO:0000313" key="20">
    <source>
        <dbReference type="EMBL" id="RPF58035.1"/>
    </source>
</evidence>
<evidence type="ECO:0000256" key="13">
    <source>
        <dbReference type="HAMAP-Rule" id="MF_00394"/>
    </source>
</evidence>
<dbReference type="SUPFAM" id="SSF48179">
    <property type="entry name" value="6-phosphogluconate dehydrogenase C-terminal domain-like"/>
    <property type="match status" value="1"/>
</dbReference>
<dbReference type="InterPro" id="IPR006168">
    <property type="entry name" value="G3P_DH_NAD-dep"/>
</dbReference>
<feature type="domain" description="Glycerol-3-phosphate dehydrogenase NAD-dependent N-terminal" evidence="18">
    <location>
        <begin position="3"/>
        <end position="163"/>
    </location>
</feature>
<dbReference type="GO" id="GO:0006650">
    <property type="term" value="P:glycerophospholipid metabolic process"/>
    <property type="evidence" value="ECO:0007669"/>
    <property type="project" value="UniProtKB-UniRule"/>
</dbReference>
<dbReference type="NCBIfam" id="NF000942">
    <property type="entry name" value="PRK00094.1-4"/>
    <property type="match status" value="1"/>
</dbReference>
<feature type="binding site" evidence="13">
    <location>
        <position position="258"/>
    </location>
    <ligand>
        <name>NADPH</name>
        <dbReference type="ChEBI" id="CHEBI:57783"/>
    </ligand>
</feature>
<evidence type="ECO:0000256" key="2">
    <source>
        <dbReference type="ARBA" id="ARBA00022516"/>
    </source>
</evidence>
<feature type="domain" description="Glycerol-3-phosphate dehydrogenase NAD-dependent C-terminal" evidence="19">
    <location>
        <begin position="183"/>
        <end position="321"/>
    </location>
</feature>
<dbReference type="GO" id="GO:0008654">
    <property type="term" value="P:phospholipid biosynthetic process"/>
    <property type="evidence" value="ECO:0007669"/>
    <property type="project" value="UniProtKB-KW"/>
</dbReference>
<evidence type="ECO:0000256" key="4">
    <source>
        <dbReference type="ARBA" id="ARBA00023002"/>
    </source>
</evidence>
<keyword evidence="6 13" id="KW-0443">Lipid metabolism</keyword>
<comment type="pathway">
    <text evidence="13">Membrane lipid metabolism; glycerophospholipid metabolism.</text>
</comment>
<feature type="binding site" evidence="13">
    <location>
        <position position="31"/>
    </location>
    <ligand>
        <name>NADPH</name>
        <dbReference type="ChEBI" id="CHEBI:57783"/>
    </ligand>
</feature>
<evidence type="ECO:0000256" key="6">
    <source>
        <dbReference type="ARBA" id="ARBA00023098"/>
    </source>
</evidence>
<evidence type="ECO:0000256" key="14">
    <source>
        <dbReference type="PIRSR" id="PIRSR000114-1"/>
    </source>
</evidence>
<feature type="binding site" evidence="13">
    <location>
        <position position="247"/>
    </location>
    <ligand>
        <name>sn-glycerol 3-phosphate</name>
        <dbReference type="ChEBI" id="CHEBI:57597"/>
    </ligand>
</feature>
<keyword evidence="8 13" id="KW-1208">Phospholipid metabolism</keyword>
<dbReference type="InterPro" id="IPR011128">
    <property type="entry name" value="G3P_DH_NAD-dep_N"/>
</dbReference>
<keyword evidence="3 13" id="KW-0521">NADP</keyword>
<evidence type="ECO:0000256" key="9">
    <source>
        <dbReference type="ARBA" id="ARBA00052716"/>
    </source>
</evidence>
<feature type="binding site" evidence="16">
    <location>
        <position position="143"/>
    </location>
    <ligand>
        <name>NAD(+)</name>
        <dbReference type="ChEBI" id="CHEBI:57540"/>
    </ligand>
</feature>
<organism evidence="20 21">
    <name type="scientific">Abyssicoccus albus</name>
    <dbReference type="NCBI Taxonomy" id="1817405"/>
    <lineage>
        <taxon>Bacteria</taxon>
        <taxon>Bacillati</taxon>
        <taxon>Bacillota</taxon>
        <taxon>Bacilli</taxon>
        <taxon>Bacillales</taxon>
        <taxon>Abyssicoccaceae</taxon>
    </lineage>
</organism>
<dbReference type="FunFam" id="3.40.50.720:FF:000019">
    <property type="entry name" value="Glycerol-3-phosphate dehydrogenase [NAD(P)+]"/>
    <property type="match status" value="1"/>
</dbReference>
<evidence type="ECO:0000256" key="5">
    <source>
        <dbReference type="ARBA" id="ARBA00023027"/>
    </source>
</evidence>
<evidence type="ECO:0000256" key="16">
    <source>
        <dbReference type="PIRSR" id="PIRSR000114-3"/>
    </source>
</evidence>
<evidence type="ECO:0000256" key="15">
    <source>
        <dbReference type="PIRSR" id="PIRSR000114-2"/>
    </source>
</evidence>